<dbReference type="PANTHER" id="PTHR21240:SF29">
    <property type="entry name" value="AMIDOHYDROLASE-RELATED DOMAIN-CONTAINING PROTEIN"/>
    <property type="match status" value="1"/>
</dbReference>
<proteinExistence type="predicted"/>
<evidence type="ECO:0000256" key="1">
    <source>
        <dbReference type="ARBA" id="ARBA00022723"/>
    </source>
</evidence>
<keyword evidence="7" id="KW-0378">Hydrolase</keyword>
<dbReference type="GO" id="GO:0046872">
    <property type="term" value="F:metal ion binding"/>
    <property type="evidence" value="ECO:0007669"/>
    <property type="project" value="UniProtKB-KW"/>
</dbReference>
<dbReference type="InterPro" id="IPR032466">
    <property type="entry name" value="Metal_Hydrolase"/>
</dbReference>
<dbReference type="AlphaFoldDB" id="A0A5N5V2G3"/>
<dbReference type="GO" id="GO:0005829">
    <property type="term" value="C:cytosol"/>
    <property type="evidence" value="ECO:0007669"/>
    <property type="project" value="TreeGrafter"/>
</dbReference>
<dbReference type="SUPFAM" id="SSF51556">
    <property type="entry name" value="Metallo-dependent hydrolases"/>
    <property type="match status" value="1"/>
</dbReference>
<evidence type="ECO:0000256" key="5">
    <source>
        <dbReference type="ARBA" id="ARBA00038889"/>
    </source>
</evidence>
<comment type="catalytic activity">
    <reaction evidence="4">
        <text>6-methylsalicylate + H(+) = 3-methylphenol + CO2</text>
        <dbReference type="Rhea" id="RHEA:23112"/>
        <dbReference type="ChEBI" id="CHEBI:15378"/>
        <dbReference type="ChEBI" id="CHEBI:16526"/>
        <dbReference type="ChEBI" id="CHEBI:17231"/>
        <dbReference type="ChEBI" id="CHEBI:36658"/>
        <dbReference type="EC" id="4.1.1.52"/>
    </reaction>
    <physiologicalReaction direction="left-to-right" evidence="4">
        <dbReference type="Rhea" id="RHEA:23113"/>
    </physiologicalReaction>
</comment>
<dbReference type="InterPro" id="IPR032465">
    <property type="entry name" value="ACMSD"/>
</dbReference>
<feature type="domain" description="Amidohydrolase-related" evidence="6">
    <location>
        <begin position="1"/>
        <end position="305"/>
    </location>
</feature>
<keyword evidence="1" id="KW-0479">Metal-binding</keyword>
<dbReference type="EC" id="4.1.1.52" evidence="5"/>
<dbReference type="GO" id="GO:0016787">
    <property type="term" value="F:hydrolase activity"/>
    <property type="evidence" value="ECO:0007669"/>
    <property type="project" value="UniProtKB-KW"/>
</dbReference>
<keyword evidence="3" id="KW-0456">Lyase</keyword>
<evidence type="ECO:0000256" key="4">
    <source>
        <dbReference type="ARBA" id="ARBA00036832"/>
    </source>
</evidence>
<gene>
    <name evidence="7" type="ORF">MPHL21000_16125</name>
</gene>
<evidence type="ECO:0000256" key="2">
    <source>
        <dbReference type="ARBA" id="ARBA00022833"/>
    </source>
</evidence>
<evidence type="ECO:0000256" key="3">
    <source>
        <dbReference type="ARBA" id="ARBA00023239"/>
    </source>
</evidence>
<sequence length="313" mass="33724">MHAHFIPEFYREALLEAGHSQPDGINAIPPWDEASALALMDELNIETAVLSISSPGVHFGDSAAAATLARRVNEEGARLRQDHPGRFGQFASLPVPDIDAAVAELRYALDTLGADGVVLETNIHGVYLGDPLLEPLYAELNARRSTLFIHPTSPCGTDLSLGYPKPLLEFMFDSTRAVTNMILSGVLDRYPDMAVIMPHAGAALPVLAARVELLMPLLASPDRSAPPDIRAALRRLHFDLAGAPVPELLGALLQVTGIENIHYGSDFPFTPAPVCADLAERIDRTPLLDDDARARVLTTNSRELLQAPAADRA</sequence>
<keyword evidence="8" id="KW-1185">Reference proteome</keyword>
<name>A0A5N5V2G3_MYCPH</name>
<dbReference type="Pfam" id="PF04909">
    <property type="entry name" value="Amidohydro_2"/>
    <property type="match status" value="1"/>
</dbReference>
<dbReference type="InterPro" id="IPR006680">
    <property type="entry name" value="Amidohydro-rel"/>
</dbReference>
<dbReference type="GO" id="GO:0047596">
    <property type="term" value="F:6-methylsalicylate decarboxylase activity"/>
    <property type="evidence" value="ECO:0007669"/>
    <property type="project" value="UniProtKB-EC"/>
</dbReference>
<accession>A0A5N5V2G3</accession>
<dbReference type="EMBL" id="ANBP01000023">
    <property type="protein sequence ID" value="KAB7754670.1"/>
    <property type="molecule type" value="Genomic_DNA"/>
</dbReference>
<dbReference type="Proteomes" id="UP000325690">
    <property type="component" value="Unassembled WGS sequence"/>
</dbReference>
<evidence type="ECO:0000259" key="6">
    <source>
        <dbReference type="Pfam" id="PF04909"/>
    </source>
</evidence>
<comment type="caution">
    <text evidence="7">The sequence shown here is derived from an EMBL/GenBank/DDBJ whole genome shotgun (WGS) entry which is preliminary data.</text>
</comment>
<organism evidence="7 8">
    <name type="scientific">Mycolicibacterium phlei DSM 43239 = CCUG 21000</name>
    <dbReference type="NCBI Taxonomy" id="1226750"/>
    <lineage>
        <taxon>Bacteria</taxon>
        <taxon>Bacillati</taxon>
        <taxon>Actinomycetota</taxon>
        <taxon>Actinomycetes</taxon>
        <taxon>Mycobacteriales</taxon>
        <taxon>Mycobacteriaceae</taxon>
        <taxon>Mycolicibacterium</taxon>
    </lineage>
</organism>
<keyword evidence="2" id="KW-0862">Zinc</keyword>
<dbReference type="GO" id="GO:0019748">
    <property type="term" value="P:secondary metabolic process"/>
    <property type="evidence" value="ECO:0007669"/>
    <property type="project" value="TreeGrafter"/>
</dbReference>
<dbReference type="Gene3D" id="3.20.20.140">
    <property type="entry name" value="Metal-dependent hydrolases"/>
    <property type="match status" value="1"/>
</dbReference>
<evidence type="ECO:0000313" key="8">
    <source>
        <dbReference type="Proteomes" id="UP000325690"/>
    </source>
</evidence>
<reference evidence="7 8" key="1">
    <citation type="submission" date="2012-10" db="EMBL/GenBank/DDBJ databases">
        <title>The draft sequence of the Mycobacterium pheli genome.</title>
        <authorList>
            <person name="Pettersson B.M.F."/>
            <person name="Das S."/>
            <person name="Dasgupta S."/>
            <person name="Bhattacharya A."/>
            <person name="Kirsebom L.A."/>
        </authorList>
    </citation>
    <scope>NUCLEOTIDE SEQUENCE [LARGE SCALE GENOMIC DNA]</scope>
    <source>
        <strain evidence="7 8">CCUG 21000</strain>
    </source>
</reference>
<protein>
    <recommendedName>
        <fullName evidence="5">6-methylsalicylate decarboxylase</fullName>
        <ecNumber evidence="5">4.1.1.52</ecNumber>
    </recommendedName>
</protein>
<evidence type="ECO:0000313" key="7">
    <source>
        <dbReference type="EMBL" id="KAB7754670.1"/>
    </source>
</evidence>
<dbReference type="PANTHER" id="PTHR21240">
    <property type="entry name" value="2-AMINO-3-CARBOXYLMUCONATE-6-SEMIALDEHYDE DECARBOXYLASE"/>
    <property type="match status" value="1"/>
</dbReference>